<evidence type="ECO:0000313" key="2">
    <source>
        <dbReference type="EMBL" id="NOU50129.1"/>
    </source>
</evidence>
<dbReference type="EMBL" id="JABBPG010000002">
    <property type="protein sequence ID" value="NOU50129.1"/>
    <property type="molecule type" value="Genomic_DNA"/>
</dbReference>
<accession>A0A849V966</accession>
<comment type="caution">
    <text evidence="2">The sequence shown here is derived from an EMBL/GenBank/DDBJ whole genome shotgun (WGS) entry which is preliminary data.</text>
</comment>
<keyword evidence="3" id="KW-1185">Reference proteome</keyword>
<reference evidence="2 3" key="1">
    <citation type="submission" date="2020-04" db="EMBL/GenBank/DDBJ databases">
        <title>Pseudoalteromonas caenipelagi sp. nov., isolated from a tidal flat.</title>
        <authorList>
            <person name="Park S."/>
            <person name="Yoon J.-H."/>
        </authorList>
    </citation>
    <scope>NUCLEOTIDE SEQUENCE [LARGE SCALE GENOMIC DNA]</scope>
    <source>
        <strain evidence="2 3">JBTF-M23</strain>
    </source>
</reference>
<keyword evidence="1" id="KW-0732">Signal</keyword>
<sequence length="494" mass="57401">MKYIIFFIVMLQSQLVYAINSCTESLFIGYDFSSSLSRDESIYPLHLKDLEDKNIENIDIDSDQNLIQQLGIEDYIKQSLTGSISSNFSMFGQKISLLDIALANDAKWDTVKYIVHKGITPSYTGWMIASMTLDDEKLLELATFFPSEIIGFDQNEPYSFNNLLIKYHRFNVIDKLNKMGAINNELFYKGKLIDLDAFSILEKAKISDYINLEKYIEKAKLLEKREEEIEYTKRDFISKFSHHRLVEICIANEKSAPLLDSAFVVNKDKFIDFIKEAGITLTSPLEAALRVIDKPRYQEYFSHLKTEQKFKNKRVVFLKPGENFEMDSKNNDLKKNNPDEIVIDAYGLTRLEYTYFTAPNQPDLNSPNFRLDVFAKNFERLYSTSLKDRMINDASFRKIKLHGKNFSFYAAIYVDDSDILRMIINNFGQPSSDYGYNFEEKLINIMCFSSRGSEDKKLLNSLKKSGVLFDFSKVRTDVRKESEKCNNFKAKIRE</sequence>
<proteinExistence type="predicted"/>
<evidence type="ECO:0000313" key="3">
    <source>
        <dbReference type="Proteomes" id="UP000586305"/>
    </source>
</evidence>
<protein>
    <submittedName>
        <fullName evidence="2">Uncharacterized protein</fullName>
    </submittedName>
</protein>
<feature type="chain" id="PRO_5032642099" evidence="1">
    <location>
        <begin position="19"/>
        <end position="494"/>
    </location>
</feature>
<name>A0A849V966_9GAMM</name>
<dbReference type="AlphaFoldDB" id="A0A849V966"/>
<feature type="signal peptide" evidence="1">
    <location>
        <begin position="1"/>
        <end position="18"/>
    </location>
</feature>
<evidence type="ECO:0000256" key="1">
    <source>
        <dbReference type="SAM" id="SignalP"/>
    </source>
</evidence>
<organism evidence="2 3">
    <name type="scientific">Pseudoalteromonas caenipelagi</name>
    <dbReference type="NCBI Taxonomy" id="2726988"/>
    <lineage>
        <taxon>Bacteria</taxon>
        <taxon>Pseudomonadati</taxon>
        <taxon>Pseudomonadota</taxon>
        <taxon>Gammaproteobacteria</taxon>
        <taxon>Alteromonadales</taxon>
        <taxon>Pseudoalteromonadaceae</taxon>
        <taxon>Pseudoalteromonas</taxon>
    </lineage>
</organism>
<dbReference type="Proteomes" id="UP000586305">
    <property type="component" value="Unassembled WGS sequence"/>
</dbReference>
<dbReference type="RefSeq" id="WP_171625205.1">
    <property type="nucleotide sequence ID" value="NZ_JABBPG010000002.1"/>
</dbReference>
<gene>
    <name evidence="2" type="ORF">HG263_06190</name>
</gene>